<reference evidence="2" key="1">
    <citation type="submission" date="2022-08" db="EMBL/GenBank/DDBJ databases">
        <title>Alicyclobacillus fastidiosus DSM 17978, complete genome.</title>
        <authorList>
            <person name="Wang Q."/>
            <person name="Cai R."/>
            <person name="Wang Z."/>
        </authorList>
    </citation>
    <scope>NUCLEOTIDE SEQUENCE</scope>
    <source>
        <strain evidence="2">DSM 17978</strain>
    </source>
</reference>
<dbReference type="SUPFAM" id="SSF109854">
    <property type="entry name" value="DinB/YfiT-like putative metalloenzymes"/>
    <property type="match status" value="1"/>
</dbReference>
<dbReference type="RefSeq" id="WP_268007958.1">
    <property type="nucleotide sequence ID" value="NZ_BSUT01000001.1"/>
</dbReference>
<accession>A0ABY6ZNA3</accession>
<keyword evidence="3" id="KW-1185">Reference proteome</keyword>
<evidence type="ECO:0000313" key="3">
    <source>
        <dbReference type="Proteomes" id="UP001164761"/>
    </source>
</evidence>
<sequence length="145" mass="16362">MLKEVSDHFEVLSMIHGSIDKMLDGLTEQQWLQRPNDGFNNIASIIDHITRVEKKFFSAVAGQSLELDTQAPFKAGQWDVSAIQQEWAAILRFSRDVLEGLSQEDLDSPGLSLRVGDLNKRQLIVYAIGHTTHHRGQIPLVLKMI</sequence>
<dbReference type="EMBL" id="CP104067">
    <property type="protein sequence ID" value="WAH44058.1"/>
    <property type="molecule type" value="Genomic_DNA"/>
</dbReference>
<dbReference type="Proteomes" id="UP001164761">
    <property type="component" value="Chromosome"/>
</dbReference>
<evidence type="ECO:0000259" key="1">
    <source>
        <dbReference type="Pfam" id="PF12867"/>
    </source>
</evidence>
<proteinExistence type="predicted"/>
<dbReference type="Gene3D" id="1.20.120.450">
    <property type="entry name" value="dinb family like domain"/>
    <property type="match status" value="1"/>
</dbReference>
<gene>
    <name evidence="2" type="ORF">NZD89_12150</name>
</gene>
<feature type="domain" description="DinB-like" evidence="1">
    <location>
        <begin position="20"/>
        <end position="138"/>
    </location>
</feature>
<dbReference type="InterPro" id="IPR034660">
    <property type="entry name" value="DinB/YfiT-like"/>
</dbReference>
<dbReference type="InterPro" id="IPR024775">
    <property type="entry name" value="DinB-like"/>
</dbReference>
<name>A0ABY6ZNA3_9BACL</name>
<organism evidence="2 3">
    <name type="scientific">Alicyclobacillus fastidiosus</name>
    <dbReference type="NCBI Taxonomy" id="392011"/>
    <lineage>
        <taxon>Bacteria</taxon>
        <taxon>Bacillati</taxon>
        <taxon>Bacillota</taxon>
        <taxon>Bacilli</taxon>
        <taxon>Bacillales</taxon>
        <taxon>Alicyclobacillaceae</taxon>
        <taxon>Alicyclobacillus</taxon>
    </lineage>
</organism>
<dbReference type="Pfam" id="PF12867">
    <property type="entry name" value="DinB_2"/>
    <property type="match status" value="1"/>
</dbReference>
<protein>
    <submittedName>
        <fullName evidence="2">DinB family protein</fullName>
    </submittedName>
</protein>
<evidence type="ECO:0000313" key="2">
    <source>
        <dbReference type="EMBL" id="WAH44058.1"/>
    </source>
</evidence>